<name>A0ACB8S9H7_9AGAM</name>
<keyword evidence="2" id="KW-1185">Reference proteome</keyword>
<accession>A0ACB8S9H7</accession>
<comment type="caution">
    <text evidence="1">The sequence shown here is derived from an EMBL/GenBank/DDBJ whole genome shotgun (WGS) entry which is preliminary data.</text>
</comment>
<organism evidence="1 2">
    <name type="scientific">Auriscalpium vulgare</name>
    <dbReference type="NCBI Taxonomy" id="40419"/>
    <lineage>
        <taxon>Eukaryota</taxon>
        <taxon>Fungi</taxon>
        <taxon>Dikarya</taxon>
        <taxon>Basidiomycota</taxon>
        <taxon>Agaricomycotina</taxon>
        <taxon>Agaricomycetes</taxon>
        <taxon>Russulales</taxon>
        <taxon>Auriscalpiaceae</taxon>
        <taxon>Auriscalpium</taxon>
    </lineage>
</organism>
<evidence type="ECO:0000313" key="2">
    <source>
        <dbReference type="Proteomes" id="UP000814033"/>
    </source>
</evidence>
<gene>
    <name evidence="1" type="ORF">FA95DRAFT_1047501</name>
</gene>
<dbReference type="EMBL" id="MU275842">
    <property type="protein sequence ID" value="KAI0052964.1"/>
    <property type="molecule type" value="Genomic_DNA"/>
</dbReference>
<dbReference type="Proteomes" id="UP000814033">
    <property type="component" value="Unassembled WGS sequence"/>
</dbReference>
<evidence type="ECO:0000313" key="1">
    <source>
        <dbReference type="EMBL" id="KAI0052964.1"/>
    </source>
</evidence>
<protein>
    <submittedName>
        <fullName evidence="1">Uncharacterized protein</fullName>
    </submittedName>
</protein>
<proteinExistence type="predicted"/>
<reference evidence="1" key="2">
    <citation type="journal article" date="2022" name="New Phytol.">
        <title>Evolutionary transition to the ectomycorrhizal habit in the genomes of a hyperdiverse lineage of mushroom-forming fungi.</title>
        <authorList>
            <person name="Looney B."/>
            <person name="Miyauchi S."/>
            <person name="Morin E."/>
            <person name="Drula E."/>
            <person name="Courty P.E."/>
            <person name="Kohler A."/>
            <person name="Kuo A."/>
            <person name="LaButti K."/>
            <person name="Pangilinan J."/>
            <person name="Lipzen A."/>
            <person name="Riley R."/>
            <person name="Andreopoulos W."/>
            <person name="He G."/>
            <person name="Johnson J."/>
            <person name="Nolan M."/>
            <person name="Tritt A."/>
            <person name="Barry K.W."/>
            <person name="Grigoriev I.V."/>
            <person name="Nagy L.G."/>
            <person name="Hibbett D."/>
            <person name="Henrissat B."/>
            <person name="Matheny P.B."/>
            <person name="Labbe J."/>
            <person name="Martin F.M."/>
        </authorList>
    </citation>
    <scope>NUCLEOTIDE SEQUENCE</scope>
    <source>
        <strain evidence="1">FP105234-sp</strain>
    </source>
</reference>
<sequence>MLSLRAPAALYESGSEAEYLAARREIPFDQLPAAYNVQKNPRAPTLFFGLEVTHAQFIDFAAPGVWDGRTIQMVLACVTSARDGLAVRRSPAPPPSTLFCFLYLYHTSALSRFAIVAFCISLALLDVSRASTVHLSTRMSISCITAGHC</sequence>
<reference evidence="1" key="1">
    <citation type="submission" date="2021-02" db="EMBL/GenBank/DDBJ databases">
        <authorList>
            <consortium name="DOE Joint Genome Institute"/>
            <person name="Ahrendt S."/>
            <person name="Looney B.P."/>
            <person name="Miyauchi S."/>
            <person name="Morin E."/>
            <person name="Drula E."/>
            <person name="Courty P.E."/>
            <person name="Chicoki N."/>
            <person name="Fauchery L."/>
            <person name="Kohler A."/>
            <person name="Kuo A."/>
            <person name="Labutti K."/>
            <person name="Pangilinan J."/>
            <person name="Lipzen A."/>
            <person name="Riley R."/>
            <person name="Andreopoulos W."/>
            <person name="He G."/>
            <person name="Johnson J."/>
            <person name="Barry K.W."/>
            <person name="Grigoriev I.V."/>
            <person name="Nagy L."/>
            <person name="Hibbett D."/>
            <person name="Henrissat B."/>
            <person name="Matheny P.B."/>
            <person name="Labbe J."/>
            <person name="Martin F."/>
        </authorList>
    </citation>
    <scope>NUCLEOTIDE SEQUENCE</scope>
    <source>
        <strain evidence="1">FP105234-sp</strain>
    </source>
</reference>